<dbReference type="Proteomes" id="UP000053477">
    <property type="component" value="Unassembled WGS sequence"/>
</dbReference>
<proteinExistence type="predicted"/>
<sequence length="154" mass="16846">MQYPHGRPIAMCDVQNVRFLVILHAGSNRGPWPYASSNLGFLSAGRGNVEALPSVQTNAASEDSKIKWETIPWVSNMLLVALTWRRPPAGSSARSPFAGLDLDSNESTRGSECHCDPDIGSRCFSLGKMIYGGPPFLAWKFLCLTFGLLLLAQY</sequence>
<evidence type="ECO:0000313" key="3">
    <source>
        <dbReference type="Proteomes" id="UP000053477"/>
    </source>
</evidence>
<dbReference type="EMBL" id="KQ085901">
    <property type="protein sequence ID" value="KLO17764.1"/>
    <property type="molecule type" value="Genomic_DNA"/>
</dbReference>
<keyword evidence="1" id="KW-0812">Transmembrane</keyword>
<name>A0A0H2S182_9AGAM</name>
<feature type="transmembrane region" description="Helical" evidence="1">
    <location>
        <begin position="136"/>
        <end position="153"/>
    </location>
</feature>
<keyword evidence="1" id="KW-0472">Membrane</keyword>
<dbReference type="AlphaFoldDB" id="A0A0H2S182"/>
<keyword evidence="3" id="KW-1185">Reference proteome</keyword>
<evidence type="ECO:0000313" key="2">
    <source>
        <dbReference type="EMBL" id="KLO17764.1"/>
    </source>
</evidence>
<protein>
    <submittedName>
        <fullName evidence="2">Uncharacterized protein</fullName>
    </submittedName>
</protein>
<gene>
    <name evidence="2" type="ORF">SCHPADRAFT_900313</name>
</gene>
<organism evidence="2 3">
    <name type="scientific">Schizopora paradoxa</name>
    <dbReference type="NCBI Taxonomy" id="27342"/>
    <lineage>
        <taxon>Eukaryota</taxon>
        <taxon>Fungi</taxon>
        <taxon>Dikarya</taxon>
        <taxon>Basidiomycota</taxon>
        <taxon>Agaricomycotina</taxon>
        <taxon>Agaricomycetes</taxon>
        <taxon>Hymenochaetales</taxon>
        <taxon>Schizoporaceae</taxon>
        <taxon>Schizopora</taxon>
    </lineage>
</organism>
<dbReference type="InParanoid" id="A0A0H2S182"/>
<evidence type="ECO:0000256" key="1">
    <source>
        <dbReference type="SAM" id="Phobius"/>
    </source>
</evidence>
<keyword evidence="1" id="KW-1133">Transmembrane helix</keyword>
<reference evidence="2 3" key="1">
    <citation type="submission" date="2015-04" db="EMBL/GenBank/DDBJ databases">
        <title>Complete genome sequence of Schizopora paradoxa KUC8140, a cosmopolitan wood degrader in East Asia.</title>
        <authorList>
            <consortium name="DOE Joint Genome Institute"/>
            <person name="Min B."/>
            <person name="Park H."/>
            <person name="Jang Y."/>
            <person name="Kim J.-J."/>
            <person name="Kim K.H."/>
            <person name="Pangilinan J."/>
            <person name="Lipzen A."/>
            <person name="Riley R."/>
            <person name="Grigoriev I.V."/>
            <person name="Spatafora J.W."/>
            <person name="Choi I.-G."/>
        </authorList>
    </citation>
    <scope>NUCLEOTIDE SEQUENCE [LARGE SCALE GENOMIC DNA]</scope>
    <source>
        <strain evidence="2 3">KUC8140</strain>
    </source>
</reference>
<accession>A0A0H2S182</accession>